<comment type="caution">
    <text evidence="1">The sequence shown here is derived from an EMBL/GenBank/DDBJ whole genome shotgun (WGS) entry which is preliminary data.</text>
</comment>
<dbReference type="EMBL" id="JAHQIW010000694">
    <property type="protein sequence ID" value="KAJ1349594.1"/>
    <property type="molecule type" value="Genomic_DNA"/>
</dbReference>
<name>A0AAD5ML04_PARTN</name>
<gene>
    <name evidence="1" type="ORF">KIN20_005187</name>
</gene>
<dbReference type="AlphaFoldDB" id="A0AAD5ML04"/>
<protein>
    <submittedName>
        <fullName evidence="1">Uncharacterized protein</fullName>
    </submittedName>
</protein>
<sequence length="69" mass="7637">MEDMMLNKSLERGGYTGLLHATRKNGSVASARLSYSTSTGRQVIQYHEGQEKSKGNTAEIYKKLSLKSV</sequence>
<reference evidence="1" key="1">
    <citation type="submission" date="2021-06" db="EMBL/GenBank/DDBJ databases">
        <title>Parelaphostrongylus tenuis whole genome reference sequence.</title>
        <authorList>
            <person name="Garwood T.J."/>
            <person name="Larsen P.A."/>
            <person name="Fountain-Jones N.M."/>
            <person name="Garbe J.R."/>
            <person name="Macchietto M.G."/>
            <person name="Kania S.A."/>
            <person name="Gerhold R.W."/>
            <person name="Richards J.E."/>
            <person name="Wolf T.M."/>
        </authorList>
    </citation>
    <scope>NUCLEOTIDE SEQUENCE</scope>
    <source>
        <strain evidence="1">MNPRO001-30</strain>
        <tissue evidence="1">Meninges</tissue>
    </source>
</reference>
<evidence type="ECO:0000313" key="1">
    <source>
        <dbReference type="EMBL" id="KAJ1349594.1"/>
    </source>
</evidence>
<proteinExistence type="predicted"/>
<keyword evidence="2" id="KW-1185">Reference proteome</keyword>
<evidence type="ECO:0000313" key="2">
    <source>
        <dbReference type="Proteomes" id="UP001196413"/>
    </source>
</evidence>
<dbReference type="Proteomes" id="UP001196413">
    <property type="component" value="Unassembled WGS sequence"/>
</dbReference>
<accession>A0AAD5ML04</accession>
<organism evidence="1 2">
    <name type="scientific">Parelaphostrongylus tenuis</name>
    <name type="common">Meningeal worm</name>
    <dbReference type="NCBI Taxonomy" id="148309"/>
    <lineage>
        <taxon>Eukaryota</taxon>
        <taxon>Metazoa</taxon>
        <taxon>Ecdysozoa</taxon>
        <taxon>Nematoda</taxon>
        <taxon>Chromadorea</taxon>
        <taxon>Rhabditida</taxon>
        <taxon>Rhabditina</taxon>
        <taxon>Rhabditomorpha</taxon>
        <taxon>Strongyloidea</taxon>
        <taxon>Metastrongylidae</taxon>
        <taxon>Parelaphostrongylus</taxon>
    </lineage>
</organism>